<feature type="region of interest" description="Disordered" evidence="6">
    <location>
        <begin position="293"/>
        <end position="387"/>
    </location>
</feature>
<evidence type="ECO:0000259" key="8">
    <source>
        <dbReference type="Pfam" id="PF00082"/>
    </source>
</evidence>
<feature type="active site" description="Charge relay system" evidence="5">
    <location>
        <position position="77"/>
    </location>
</feature>
<evidence type="ECO:0000256" key="5">
    <source>
        <dbReference type="PROSITE-ProRule" id="PRU01240"/>
    </source>
</evidence>
<reference evidence="9 10" key="1">
    <citation type="submission" date="2024-06" db="EMBL/GenBank/DDBJ databases">
        <title>The Natural Products Discovery Center: Release of the First 8490 Sequenced Strains for Exploring Actinobacteria Biosynthetic Diversity.</title>
        <authorList>
            <person name="Kalkreuter E."/>
            <person name="Kautsar S.A."/>
            <person name="Yang D."/>
            <person name="Bader C.D."/>
            <person name="Teijaro C.N."/>
            <person name="Fluegel L."/>
            <person name="Davis C.M."/>
            <person name="Simpson J.R."/>
            <person name="Lauterbach L."/>
            <person name="Steele A.D."/>
            <person name="Gui C."/>
            <person name="Meng S."/>
            <person name="Li G."/>
            <person name="Viehrig K."/>
            <person name="Ye F."/>
            <person name="Su P."/>
            <person name="Kiefer A.F."/>
            <person name="Nichols A."/>
            <person name="Cepeda A.J."/>
            <person name="Yan W."/>
            <person name="Fan B."/>
            <person name="Jiang Y."/>
            <person name="Adhikari A."/>
            <person name="Zheng C.-J."/>
            <person name="Schuster L."/>
            <person name="Cowan T.M."/>
            <person name="Smanski M.J."/>
            <person name="Chevrette M.G."/>
            <person name="De Carvalho L.P.S."/>
            <person name="Shen B."/>
        </authorList>
    </citation>
    <scope>NUCLEOTIDE SEQUENCE [LARGE SCALE GENOMIC DNA]</scope>
    <source>
        <strain evidence="9 10">NPDC048946</strain>
    </source>
</reference>
<feature type="domain" description="Peptidase S8/S53" evidence="8">
    <location>
        <begin position="41"/>
        <end position="287"/>
    </location>
</feature>
<protein>
    <submittedName>
        <fullName evidence="9">S8 family serine peptidase</fullName>
    </submittedName>
</protein>
<feature type="active site" description="Charge relay system" evidence="5">
    <location>
        <position position="238"/>
    </location>
</feature>
<dbReference type="PANTHER" id="PTHR43806:SF11">
    <property type="entry name" value="CEREVISIN-RELATED"/>
    <property type="match status" value="1"/>
</dbReference>
<dbReference type="SUPFAM" id="SSF52743">
    <property type="entry name" value="Subtilisin-like"/>
    <property type="match status" value="1"/>
</dbReference>
<keyword evidence="7" id="KW-1133">Transmembrane helix</keyword>
<dbReference type="Gene3D" id="3.40.50.200">
    <property type="entry name" value="Peptidase S8/S53 domain"/>
    <property type="match status" value="1"/>
</dbReference>
<evidence type="ECO:0000256" key="4">
    <source>
        <dbReference type="ARBA" id="ARBA00022825"/>
    </source>
</evidence>
<dbReference type="InterPro" id="IPR023827">
    <property type="entry name" value="Peptidase_S8_Asp-AS"/>
</dbReference>
<gene>
    <name evidence="9" type="ORF">AB0C36_06075</name>
</gene>
<evidence type="ECO:0000256" key="3">
    <source>
        <dbReference type="ARBA" id="ARBA00022801"/>
    </source>
</evidence>
<feature type="transmembrane region" description="Helical" evidence="7">
    <location>
        <begin position="393"/>
        <end position="415"/>
    </location>
</feature>
<dbReference type="Proteomes" id="UP001551482">
    <property type="component" value="Unassembled WGS sequence"/>
</dbReference>
<dbReference type="RefSeq" id="WP_358349904.1">
    <property type="nucleotide sequence ID" value="NZ_JBEZFP010000010.1"/>
</dbReference>
<accession>A0ABV3DBC5</accession>
<comment type="similarity">
    <text evidence="1 5">Belongs to the peptidase S8 family.</text>
</comment>
<evidence type="ECO:0000256" key="2">
    <source>
        <dbReference type="ARBA" id="ARBA00022670"/>
    </source>
</evidence>
<dbReference type="PROSITE" id="PS00136">
    <property type="entry name" value="SUBTILASE_ASP"/>
    <property type="match status" value="1"/>
</dbReference>
<keyword evidence="10" id="KW-1185">Reference proteome</keyword>
<dbReference type="InterPro" id="IPR036852">
    <property type="entry name" value="Peptidase_S8/S53_dom_sf"/>
</dbReference>
<keyword evidence="2 5" id="KW-0645">Protease</keyword>
<dbReference type="InterPro" id="IPR050131">
    <property type="entry name" value="Peptidase_S8_subtilisin-like"/>
</dbReference>
<proteinExistence type="inferred from homology"/>
<dbReference type="Pfam" id="PF00082">
    <property type="entry name" value="Peptidase_S8"/>
    <property type="match status" value="1"/>
</dbReference>
<dbReference type="PRINTS" id="PR00723">
    <property type="entry name" value="SUBTILISIN"/>
</dbReference>
<name>A0ABV3DBC5_9ACTN</name>
<evidence type="ECO:0000256" key="1">
    <source>
        <dbReference type="ARBA" id="ARBA00011073"/>
    </source>
</evidence>
<comment type="caution">
    <text evidence="9">The sequence shown here is derived from an EMBL/GenBank/DDBJ whole genome shotgun (WGS) entry which is preliminary data.</text>
</comment>
<sequence>MTTYAGLALVAPPVARADSVRAQQWYLDSWRMDEAWRIARGAGITVAVVDSGVDASHTDLAGQVTDSPLGPGDASGHGTQMASLIVGTGAAGGGQGVHGVAPEAKVMSFRIPGMTGSGVFETDEAARAIRAAADSPAQIVNISSGGIGRNPAQTDAVAYALSRGKLVVASGGNVPANGPGVVYPAALPGVLAVSAVGTDGRIWSDGNYGHWISLAAPGVGIPAACTAPTKYCMGTGSSSAAALVSAVAALVWSAHPDWTANQVIRRLIGNTSTAPNEQIPNDHVGFGIVSPRRALQSDAPPGPADVSPLLGVRGDPPPPPPGTAAPSATPSDSASATSSAAATVDAAAKSAAPTGTSTAEDTAPAGPTAADPPTTRPEAEAPPPGDRAGLGTILGVVGAVVGGLLAVLSLAYALLRAHRRRAELLG</sequence>
<organism evidence="9 10">
    <name type="scientific">Streptodolium elevatio</name>
    <dbReference type="NCBI Taxonomy" id="3157996"/>
    <lineage>
        <taxon>Bacteria</taxon>
        <taxon>Bacillati</taxon>
        <taxon>Actinomycetota</taxon>
        <taxon>Actinomycetes</taxon>
        <taxon>Kitasatosporales</taxon>
        <taxon>Streptomycetaceae</taxon>
        <taxon>Streptodolium</taxon>
    </lineage>
</organism>
<dbReference type="InterPro" id="IPR015500">
    <property type="entry name" value="Peptidase_S8_subtilisin-rel"/>
</dbReference>
<dbReference type="InterPro" id="IPR000209">
    <property type="entry name" value="Peptidase_S8/S53_dom"/>
</dbReference>
<dbReference type="EMBL" id="JBEZFP010000010">
    <property type="protein sequence ID" value="MEU8133058.1"/>
    <property type="molecule type" value="Genomic_DNA"/>
</dbReference>
<evidence type="ECO:0000313" key="10">
    <source>
        <dbReference type="Proteomes" id="UP001551482"/>
    </source>
</evidence>
<dbReference type="PROSITE" id="PS51892">
    <property type="entry name" value="SUBTILASE"/>
    <property type="match status" value="1"/>
</dbReference>
<keyword evidence="4 5" id="KW-0720">Serine protease</keyword>
<keyword evidence="3 5" id="KW-0378">Hydrolase</keyword>
<keyword evidence="7" id="KW-0472">Membrane</keyword>
<dbReference type="PANTHER" id="PTHR43806">
    <property type="entry name" value="PEPTIDASE S8"/>
    <property type="match status" value="1"/>
</dbReference>
<feature type="active site" description="Charge relay system" evidence="5">
    <location>
        <position position="50"/>
    </location>
</feature>
<evidence type="ECO:0000313" key="9">
    <source>
        <dbReference type="EMBL" id="MEU8133058.1"/>
    </source>
</evidence>
<evidence type="ECO:0000256" key="6">
    <source>
        <dbReference type="SAM" id="MobiDB-lite"/>
    </source>
</evidence>
<keyword evidence="7" id="KW-0812">Transmembrane</keyword>
<evidence type="ECO:0000256" key="7">
    <source>
        <dbReference type="SAM" id="Phobius"/>
    </source>
</evidence>
<feature type="compositionally biased region" description="Low complexity" evidence="6">
    <location>
        <begin position="324"/>
        <end position="373"/>
    </location>
</feature>